<reference evidence="1 2" key="1">
    <citation type="submission" date="2024-03" db="EMBL/GenBank/DDBJ databases">
        <authorList>
            <person name="Gkanogiannis A."/>
            <person name="Becerra Lopez-Lavalle L."/>
        </authorList>
    </citation>
    <scope>NUCLEOTIDE SEQUENCE [LARGE SCALE GENOMIC DNA]</scope>
</reference>
<evidence type="ECO:0000313" key="2">
    <source>
        <dbReference type="Proteomes" id="UP001642487"/>
    </source>
</evidence>
<accession>A0ABP0ZAK7</accession>
<name>A0ABP0ZAK7_9ROSI</name>
<dbReference type="EMBL" id="OZ021742">
    <property type="protein sequence ID" value="CAK9327905.1"/>
    <property type="molecule type" value="Genomic_DNA"/>
</dbReference>
<sequence>MEVDAFDSPGTYCYDVMPFGLQNAGATYQRLGVIAATACYPPDPASPSFDPYVSKTALAALLIPLYFDSRFAWPHDSHLAQIRRLQTSRFPSRHGFLSIRATRTFPCAQMPRSGSLQIHIHAAAWIPISADQICPVSFRFQFVFVCFCCFCSLYLSCRHALLQHAARVDPNNSATPFAPTSYPSLLHVANHRWSIPAIDLCSPLRICPACRS</sequence>
<evidence type="ECO:0000313" key="1">
    <source>
        <dbReference type="EMBL" id="CAK9327905.1"/>
    </source>
</evidence>
<dbReference type="Proteomes" id="UP001642487">
    <property type="component" value="Chromosome 8"/>
</dbReference>
<proteinExistence type="predicted"/>
<keyword evidence="2" id="KW-1185">Reference proteome</keyword>
<gene>
    <name evidence="1" type="ORF">CITCOLO1_LOCUS20301</name>
</gene>
<protein>
    <submittedName>
        <fullName evidence="1">Uncharacterized protein</fullName>
    </submittedName>
</protein>
<organism evidence="1 2">
    <name type="scientific">Citrullus colocynthis</name>
    <name type="common">colocynth</name>
    <dbReference type="NCBI Taxonomy" id="252529"/>
    <lineage>
        <taxon>Eukaryota</taxon>
        <taxon>Viridiplantae</taxon>
        <taxon>Streptophyta</taxon>
        <taxon>Embryophyta</taxon>
        <taxon>Tracheophyta</taxon>
        <taxon>Spermatophyta</taxon>
        <taxon>Magnoliopsida</taxon>
        <taxon>eudicotyledons</taxon>
        <taxon>Gunneridae</taxon>
        <taxon>Pentapetalae</taxon>
        <taxon>rosids</taxon>
        <taxon>fabids</taxon>
        <taxon>Cucurbitales</taxon>
        <taxon>Cucurbitaceae</taxon>
        <taxon>Benincaseae</taxon>
        <taxon>Citrullus</taxon>
    </lineage>
</organism>